<dbReference type="SUPFAM" id="SSF53300">
    <property type="entry name" value="vWA-like"/>
    <property type="match status" value="1"/>
</dbReference>
<dbReference type="EMBL" id="FNRD01000009">
    <property type="protein sequence ID" value="SEA83436.1"/>
    <property type="molecule type" value="Genomic_DNA"/>
</dbReference>
<dbReference type="PANTHER" id="PTHR33608">
    <property type="entry name" value="BLL2464 PROTEIN"/>
    <property type="match status" value="1"/>
</dbReference>
<keyword evidence="3" id="KW-1185">Reference proteome</keyword>
<dbReference type="InterPro" id="IPR002035">
    <property type="entry name" value="VWF_A"/>
</dbReference>
<dbReference type="STRING" id="150146.SAMN05443667_109186"/>
<dbReference type="InterPro" id="IPR002881">
    <property type="entry name" value="DUF58"/>
</dbReference>
<dbReference type="OrthoDB" id="9776116at2"/>
<feature type="domain" description="VWFA" evidence="1">
    <location>
        <begin position="78"/>
        <end position="253"/>
    </location>
</feature>
<dbReference type="PANTHER" id="PTHR33608:SF6">
    <property type="entry name" value="BLL2464 PROTEIN"/>
    <property type="match status" value="1"/>
</dbReference>
<dbReference type="CDD" id="cd00198">
    <property type="entry name" value="vWFA"/>
    <property type="match status" value="1"/>
</dbReference>
<accession>A0A1H4EEP8</accession>
<proteinExistence type="predicted"/>
<gene>
    <name evidence="2" type="ORF">SAMN05443667_109186</name>
</gene>
<protein>
    <recommendedName>
        <fullName evidence="1">VWFA domain-containing protein</fullName>
    </recommendedName>
</protein>
<reference evidence="3" key="1">
    <citation type="submission" date="2016-10" db="EMBL/GenBank/DDBJ databases">
        <authorList>
            <person name="Varghese N."/>
            <person name="Submissions S."/>
        </authorList>
    </citation>
    <scope>NUCLEOTIDE SEQUENCE [LARGE SCALE GENOMIC DNA]</scope>
    <source>
        <strain evidence="3">DSM 22376</strain>
    </source>
</reference>
<dbReference type="InterPro" id="IPR036465">
    <property type="entry name" value="vWFA_dom_sf"/>
</dbReference>
<organism evidence="2 3">
    <name type="scientific">Flavobacterium gillisiae</name>
    <dbReference type="NCBI Taxonomy" id="150146"/>
    <lineage>
        <taxon>Bacteria</taxon>
        <taxon>Pseudomonadati</taxon>
        <taxon>Bacteroidota</taxon>
        <taxon>Flavobacteriia</taxon>
        <taxon>Flavobacteriales</taxon>
        <taxon>Flavobacteriaceae</taxon>
        <taxon>Flavobacterium</taxon>
    </lineage>
</organism>
<evidence type="ECO:0000259" key="1">
    <source>
        <dbReference type="PROSITE" id="PS50234"/>
    </source>
</evidence>
<dbReference type="Gene3D" id="3.40.50.410">
    <property type="entry name" value="von Willebrand factor, type A domain"/>
    <property type="match status" value="1"/>
</dbReference>
<dbReference type="Proteomes" id="UP000198951">
    <property type="component" value="Unassembled WGS sequence"/>
</dbReference>
<dbReference type="RefSeq" id="WP_091091270.1">
    <property type="nucleotide sequence ID" value="NZ_FNRD01000009.1"/>
</dbReference>
<dbReference type="Pfam" id="PF01882">
    <property type="entry name" value="DUF58"/>
    <property type="match status" value="1"/>
</dbReference>
<dbReference type="AlphaFoldDB" id="A0A1H4EEP8"/>
<name>A0A1H4EEP8_9FLAO</name>
<sequence length="287" mass="33318">MDTKELLKKVRKIEIKTRRLSDHIFSGEYHTSFKGRGMTFSEVRQYQYGDDIRNIDWNVTARYNEAHVKVFEEERELTMMLMVDISGSESFGSKNQFKKDIVTEIAATMAFSATQNNDKIGLILFSDQIELYIPPKKGRSHVLRIIRELIEFEPKSRKTDIAQALKFLSSTQKKKAIVFVISDFLSEDYEHTLKIASKKHDITGIRVYDIREQKMPNIGMVPMIDAETGETQLVDTSSKTVRFNYEKYYNDQLVYFKETFSKSGAGVVNTRVDESYVTKLLGYFKSR</sequence>
<evidence type="ECO:0000313" key="3">
    <source>
        <dbReference type="Proteomes" id="UP000198951"/>
    </source>
</evidence>
<evidence type="ECO:0000313" key="2">
    <source>
        <dbReference type="EMBL" id="SEA83436.1"/>
    </source>
</evidence>
<dbReference type="PROSITE" id="PS50234">
    <property type="entry name" value="VWFA"/>
    <property type="match status" value="1"/>
</dbReference>